<evidence type="ECO:0000259" key="8">
    <source>
        <dbReference type="Pfam" id="PF17287"/>
    </source>
</evidence>
<feature type="domain" description="ShlB POTRA" evidence="8">
    <location>
        <begin position="162"/>
        <end position="214"/>
    </location>
</feature>
<dbReference type="InterPro" id="IPR013686">
    <property type="entry name" value="Polypept-transport_assoc_ShlB"/>
</dbReference>
<keyword evidence="2" id="KW-0812">Transmembrane</keyword>
<evidence type="ECO:0000256" key="4">
    <source>
        <dbReference type="SAM" id="MobiDB-lite"/>
    </source>
</evidence>
<sequence length="568" mass="61888">MDDVAARRLGRWPRALSCGLLALALPFCLAPARAQSIAGQQEQREREQRDAEQRARLRESPDVRLQPAPSSDYRQTGLPRETPCFRLDSIVLEGGRREAFGFLQRYLDRYRGQCVGQQGLALLVRRASDLVLARGYVTTRLAVPEQNLAQGRLRLLLAPGTLGAVRFAPGSATADWRSALPLRPGDLLDLRAIEQGLEQFKRVPSQDVKIDIAPGAAPGTSDLVLTVVRARPWRYTFELDDGGIRATGREQGGINLALDQPLGVNDILVAGVTHSVGDDHGVRGTHGGDLDYSLPRGWWTFELSSNGYGYRQPVTGAMQTFSFTGRSRTNAASATRLLHRDQRSKTSLQLTLSGRQAHSYVDGEEIAVQRRRTRALELALVQRRYLGDAQLDLRLAWRRNVPWFGGDWAAGHDGGPTFRASIATLDASLGLPFQAAGQRWLWASELRAQATGDQVYAEDYLTVAGRYTVRGFDGEQTLGGPHGGYWRNTLSWLPGGSGVALYGGVDVGRAGGVPTPGLSGHAVSGAVLGVRGGRWGLSWDLFAGWALHAPAGLRTARPAAGMQWIYVF</sequence>
<comment type="caution">
    <text evidence="9">The sequence shown here is derived from an EMBL/GenBank/DDBJ whole genome shotgun (WGS) entry which is preliminary data.</text>
</comment>
<feature type="chain" id="PRO_5016371702" evidence="5">
    <location>
        <begin position="35"/>
        <end position="568"/>
    </location>
</feature>
<evidence type="ECO:0000256" key="1">
    <source>
        <dbReference type="ARBA" id="ARBA00022452"/>
    </source>
</evidence>
<accession>A0A316HW77</accession>
<name>A0A316HW77_9GAMM</name>
<dbReference type="InterPro" id="IPR051544">
    <property type="entry name" value="TPS_OM_transporter"/>
</dbReference>
<dbReference type="Gene3D" id="2.40.160.50">
    <property type="entry name" value="membrane protein fhac: a member of the omp85/tpsb transporter family"/>
    <property type="match status" value="1"/>
</dbReference>
<dbReference type="Pfam" id="PF08479">
    <property type="entry name" value="POTRA_2"/>
    <property type="match status" value="1"/>
</dbReference>
<dbReference type="RefSeq" id="WP_109724404.1">
    <property type="nucleotide sequence ID" value="NZ_MSZV01000109.1"/>
</dbReference>
<keyword evidence="1" id="KW-0472">Membrane</keyword>
<dbReference type="Pfam" id="PF03865">
    <property type="entry name" value="ShlB"/>
    <property type="match status" value="1"/>
</dbReference>
<dbReference type="EMBL" id="QGHC01000011">
    <property type="protein sequence ID" value="PWK84380.1"/>
    <property type="molecule type" value="Genomic_DNA"/>
</dbReference>
<feature type="signal peptide" evidence="5">
    <location>
        <begin position="1"/>
        <end position="34"/>
    </location>
</feature>
<evidence type="ECO:0000313" key="9">
    <source>
        <dbReference type="EMBL" id="PWK84380.1"/>
    </source>
</evidence>
<dbReference type="GO" id="GO:0046819">
    <property type="term" value="P:protein secretion by the type V secretion system"/>
    <property type="evidence" value="ECO:0007669"/>
    <property type="project" value="TreeGrafter"/>
</dbReference>
<dbReference type="InterPro" id="IPR027282">
    <property type="entry name" value="TPS"/>
</dbReference>
<dbReference type="PIRSF" id="PIRSF029745">
    <property type="entry name" value="FhaC"/>
    <property type="match status" value="1"/>
</dbReference>
<evidence type="ECO:0000259" key="6">
    <source>
        <dbReference type="Pfam" id="PF03865"/>
    </source>
</evidence>
<dbReference type="InterPro" id="IPR005565">
    <property type="entry name" value="Hemolysn_activator_HlyB_C"/>
</dbReference>
<evidence type="ECO:0000313" key="10">
    <source>
        <dbReference type="Proteomes" id="UP000245812"/>
    </source>
</evidence>
<organism evidence="9 10">
    <name type="scientific">Fulvimonas soli</name>
    <dbReference type="NCBI Taxonomy" id="155197"/>
    <lineage>
        <taxon>Bacteria</taxon>
        <taxon>Pseudomonadati</taxon>
        <taxon>Pseudomonadota</taxon>
        <taxon>Gammaproteobacteria</taxon>
        <taxon>Lysobacterales</taxon>
        <taxon>Rhodanobacteraceae</taxon>
        <taxon>Fulvimonas</taxon>
    </lineage>
</organism>
<dbReference type="GO" id="GO:0008320">
    <property type="term" value="F:protein transmembrane transporter activity"/>
    <property type="evidence" value="ECO:0007669"/>
    <property type="project" value="TreeGrafter"/>
</dbReference>
<keyword evidence="1" id="KW-1134">Transmembrane beta strand</keyword>
<proteinExistence type="predicted"/>
<evidence type="ECO:0000256" key="2">
    <source>
        <dbReference type="ARBA" id="ARBA00022692"/>
    </source>
</evidence>
<evidence type="ECO:0000256" key="3">
    <source>
        <dbReference type="ARBA" id="ARBA00023237"/>
    </source>
</evidence>
<dbReference type="InterPro" id="IPR035251">
    <property type="entry name" value="ShlB_POTRA"/>
</dbReference>
<keyword evidence="5" id="KW-0732">Signal</keyword>
<feature type="domain" description="Polypeptide-transport-associated ShlB-type" evidence="7">
    <location>
        <begin position="85"/>
        <end position="160"/>
    </location>
</feature>
<dbReference type="PANTHER" id="PTHR34597">
    <property type="entry name" value="SLR1661 PROTEIN"/>
    <property type="match status" value="1"/>
</dbReference>
<feature type="domain" description="Haemolysin activator HlyB C-terminal" evidence="6">
    <location>
        <begin position="219"/>
        <end position="532"/>
    </location>
</feature>
<evidence type="ECO:0000259" key="7">
    <source>
        <dbReference type="Pfam" id="PF08479"/>
    </source>
</evidence>
<dbReference type="PANTHER" id="PTHR34597:SF3">
    <property type="entry name" value="OUTER MEMBRANE TRANSPORTER CDIB"/>
    <property type="match status" value="1"/>
</dbReference>
<dbReference type="AlphaFoldDB" id="A0A316HW77"/>
<dbReference type="OrthoDB" id="290122at2"/>
<keyword evidence="3" id="KW-0998">Cell outer membrane</keyword>
<keyword evidence="10" id="KW-1185">Reference proteome</keyword>
<dbReference type="Gene3D" id="3.10.20.310">
    <property type="entry name" value="membrane protein fhac"/>
    <property type="match status" value="1"/>
</dbReference>
<dbReference type="Proteomes" id="UP000245812">
    <property type="component" value="Unassembled WGS sequence"/>
</dbReference>
<gene>
    <name evidence="9" type="ORF">C7456_11158</name>
</gene>
<reference evidence="9 10" key="1">
    <citation type="submission" date="2018-05" db="EMBL/GenBank/DDBJ databases">
        <title>Genomic Encyclopedia of Type Strains, Phase IV (KMG-IV): sequencing the most valuable type-strain genomes for metagenomic binning, comparative biology and taxonomic classification.</title>
        <authorList>
            <person name="Goeker M."/>
        </authorList>
    </citation>
    <scope>NUCLEOTIDE SEQUENCE [LARGE SCALE GENOMIC DNA]</scope>
    <source>
        <strain evidence="9 10">DSM 14263</strain>
    </source>
</reference>
<feature type="region of interest" description="Disordered" evidence="4">
    <location>
        <begin position="38"/>
        <end position="80"/>
    </location>
</feature>
<dbReference type="Pfam" id="PF17287">
    <property type="entry name" value="POTRA_3"/>
    <property type="match status" value="1"/>
</dbReference>
<evidence type="ECO:0000256" key="5">
    <source>
        <dbReference type="SAM" id="SignalP"/>
    </source>
</evidence>
<protein>
    <submittedName>
        <fullName evidence="9">Hemolysin activation/secretion protein</fullName>
    </submittedName>
</protein>
<feature type="compositionally biased region" description="Basic and acidic residues" evidence="4">
    <location>
        <begin position="42"/>
        <end position="62"/>
    </location>
</feature>
<dbReference type="GO" id="GO:0098046">
    <property type="term" value="C:type V protein secretion system complex"/>
    <property type="evidence" value="ECO:0007669"/>
    <property type="project" value="TreeGrafter"/>
</dbReference>